<dbReference type="Pfam" id="PF20789">
    <property type="entry name" value="4HBT_3C"/>
    <property type="match status" value="1"/>
</dbReference>
<evidence type="ECO:0000313" key="4">
    <source>
        <dbReference type="Proteomes" id="UP001501645"/>
    </source>
</evidence>
<gene>
    <name evidence="3" type="ORF">GCM10023351_29910</name>
</gene>
<name>A0ABP9AKW2_9MICO</name>
<protein>
    <submittedName>
        <fullName evidence="3">Thioesterase family protein</fullName>
    </submittedName>
</protein>
<proteinExistence type="predicted"/>
<dbReference type="InterPro" id="IPR049449">
    <property type="entry name" value="TesB_ACOT8-like_N"/>
</dbReference>
<comment type="caution">
    <text evidence="3">The sequence shown here is derived from an EMBL/GenBank/DDBJ whole genome shotgun (WGS) entry which is preliminary data.</text>
</comment>
<accession>A0ABP9AKW2</accession>
<dbReference type="Pfam" id="PF13622">
    <property type="entry name" value="4HBT_3"/>
    <property type="match status" value="1"/>
</dbReference>
<organism evidence="3 4">
    <name type="scientific">Microbacterium gilvum</name>
    <dbReference type="NCBI Taxonomy" id="1336204"/>
    <lineage>
        <taxon>Bacteria</taxon>
        <taxon>Bacillati</taxon>
        <taxon>Actinomycetota</taxon>
        <taxon>Actinomycetes</taxon>
        <taxon>Micrococcales</taxon>
        <taxon>Microbacteriaceae</taxon>
        <taxon>Microbacterium</taxon>
    </lineage>
</organism>
<dbReference type="Proteomes" id="UP001501645">
    <property type="component" value="Unassembled WGS sequence"/>
</dbReference>
<keyword evidence="4" id="KW-1185">Reference proteome</keyword>
<evidence type="ECO:0000313" key="3">
    <source>
        <dbReference type="EMBL" id="GAA4782621.1"/>
    </source>
</evidence>
<reference evidence="4" key="1">
    <citation type="journal article" date="2019" name="Int. J. Syst. Evol. Microbiol.">
        <title>The Global Catalogue of Microorganisms (GCM) 10K type strain sequencing project: providing services to taxonomists for standard genome sequencing and annotation.</title>
        <authorList>
            <consortium name="The Broad Institute Genomics Platform"/>
            <consortium name="The Broad Institute Genome Sequencing Center for Infectious Disease"/>
            <person name="Wu L."/>
            <person name="Ma J."/>
        </authorList>
    </citation>
    <scope>NUCLEOTIDE SEQUENCE [LARGE SCALE GENOMIC DNA]</scope>
    <source>
        <strain evidence="4">JCM 18537</strain>
    </source>
</reference>
<feature type="domain" description="Acyl-CoA thioesterase-like C-terminal" evidence="2">
    <location>
        <begin position="139"/>
        <end position="252"/>
    </location>
</feature>
<sequence length="257" mass="27864">MTAYFERLDAHRYRATPAVGGGWNPAEQHVAPSLGLLVHAVERELARRGSGGARLARLSFDILGPYAIGDVEIAVTTIRPGRTIELVEATLAHGGRTAIVLRAWLMQTSDTSAIAGADHLPLPPLEGLEAWEPSSIWAGEFVRTVDVRREHIAPGRSRFWLRPRLALVADEEVSDTARLIGVIDVANGVTPRAHPQELAFPNLDVTVHLIDDPVGEWIGCDTVVGFGRTGTGLTHTVLHDRRGPVGTSDQILTLRAR</sequence>
<evidence type="ECO:0000259" key="1">
    <source>
        <dbReference type="Pfam" id="PF13622"/>
    </source>
</evidence>
<evidence type="ECO:0000259" key="2">
    <source>
        <dbReference type="Pfam" id="PF20789"/>
    </source>
</evidence>
<dbReference type="Gene3D" id="2.40.160.210">
    <property type="entry name" value="Acyl-CoA thioesterase, double hotdog domain"/>
    <property type="match status" value="1"/>
</dbReference>
<dbReference type="RefSeq" id="WP_345440901.1">
    <property type="nucleotide sequence ID" value="NZ_BAABKO010000006.1"/>
</dbReference>
<dbReference type="InterPro" id="IPR049450">
    <property type="entry name" value="ACOT8-like_C"/>
</dbReference>
<dbReference type="SUPFAM" id="SSF54637">
    <property type="entry name" value="Thioesterase/thiol ester dehydrase-isomerase"/>
    <property type="match status" value="1"/>
</dbReference>
<dbReference type="InterPro" id="IPR042171">
    <property type="entry name" value="Acyl-CoA_hotdog"/>
</dbReference>
<feature type="domain" description="Acyl-CoA thioesterase-like N-terminal HotDog" evidence="1">
    <location>
        <begin position="21"/>
        <end position="105"/>
    </location>
</feature>
<dbReference type="EMBL" id="BAABKO010000006">
    <property type="protein sequence ID" value="GAA4782621.1"/>
    <property type="molecule type" value="Genomic_DNA"/>
</dbReference>
<dbReference type="InterPro" id="IPR029069">
    <property type="entry name" value="HotDog_dom_sf"/>
</dbReference>